<dbReference type="Proteomes" id="UP000255169">
    <property type="component" value="Unassembled WGS sequence"/>
</dbReference>
<gene>
    <name evidence="2" type="ORF">NCTC10476_02145</name>
</gene>
<keyword evidence="1" id="KW-0472">Membrane</keyword>
<evidence type="ECO:0000256" key="1">
    <source>
        <dbReference type="SAM" id="Phobius"/>
    </source>
</evidence>
<accession>A0A380QQC0</accession>
<reference evidence="2 3" key="1">
    <citation type="submission" date="2018-06" db="EMBL/GenBank/DDBJ databases">
        <authorList>
            <consortium name="Pathogen Informatics"/>
            <person name="Doyle S."/>
        </authorList>
    </citation>
    <scope>NUCLEOTIDE SEQUENCE [LARGE SCALE GENOMIC DNA]</scope>
    <source>
        <strain evidence="2 3">NCTC10476</strain>
    </source>
</reference>
<dbReference type="AlphaFoldDB" id="A0A380QQC0"/>
<keyword evidence="1" id="KW-0812">Transmembrane</keyword>
<proteinExistence type="predicted"/>
<keyword evidence="1" id="KW-1133">Transmembrane helix</keyword>
<name>A0A380QQC0_YERRU</name>
<sequence>MQSTGRLVLARLRFSNLAYFGLVFLIMIYGMTLYTVAIGVFFV</sequence>
<keyword evidence="3" id="KW-1185">Reference proteome</keyword>
<dbReference type="EMBL" id="UHJG01000001">
    <property type="protein sequence ID" value="SUQ00832.1"/>
    <property type="molecule type" value="Genomic_DNA"/>
</dbReference>
<evidence type="ECO:0000313" key="2">
    <source>
        <dbReference type="EMBL" id="SUQ00832.1"/>
    </source>
</evidence>
<evidence type="ECO:0000313" key="3">
    <source>
        <dbReference type="Proteomes" id="UP000255169"/>
    </source>
</evidence>
<protein>
    <submittedName>
        <fullName evidence="2">Uncharacterized protein</fullName>
    </submittedName>
</protein>
<feature type="transmembrane region" description="Helical" evidence="1">
    <location>
        <begin position="17"/>
        <end position="42"/>
    </location>
</feature>
<organism evidence="2 3">
    <name type="scientific">Yersinia ruckeri</name>
    <dbReference type="NCBI Taxonomy" id="29486"/>
    <lineage>
        <taxon>Bacteria</taxon>
        <taxon>Pseudomonadati</taxon>
        <taxon>Pseudomonadota</taxon>
        <taxon>Gammaproteobacteria</taxon>
        <taxon>Enterobacterales</taxon>
        <taxon>Yersiniaceae</taxon>
        <taxon>Yersinia</taxon>
    </lineage>
</organism>